<evidence type="ECO:0000256" key="3">
    <source>
        <dbReference type="ARBA" id="ARBA00008105"/>
    </source>
</evidence>
<comment type="caution">
    <text evidence="7">The sequence shown here is derived from an EMBL/GenBank/DDBJ whole genome shotgun (WGS) entry which is preliminary data.</text>
</comment>
<dbReference type="EMBL" id="SOZI01000171">
    <property type="protein sequence ID" value="TNY17860.1"/>
    <property type="molecule type" value="Genomic_DNA"/>
</dbReference>
<reference evidence="7 8" key="1">
    <citation type="submission" date="2019-03" db="EMBL/GenBank/DDBJ databases">
        <title>Rhodosporidium diobovatum UCD-FST 08-225 genome sequencing, assembly, and annotation.</title>
        <authorList>
            <person name="Fakankun I.U."/>
            <person name="Fristensky B."/>
            <person name="Levin D.B."/>
        </authorList>
    </citation>
    <scope>NUCLEOTIDE SEQUENCE [LARGE SCALE GENOMIC DNA]</scope>
    <source>
        <strain evidence="7 8">UCD-FST 08-225</strain>
    </source>
</reference>
<evidence type="ECO:0000313" key="7">
    <source>
        <dbReference type="EMBL" id="TNY17860.1"/>
    </source>
</evidence>
<dbReference type="InterPro" id="IPR007144">
    <property type="entry name" value="SSU_processome_Utp11"/>
</dbReference>
<gene>
    <name evidence="7" type="ORF">DMC30DRAFT_356493</name>
</gene>
<keyword evidence="8" id="KW-1185">Reference proteome</keyword>
<protein>
    <submittedName>
        <fullName evidence="7">Nucleolar protein</fullName>
    </submittedName>
</protein>
<evidence type="ECO:0000256" key="1">
    <source>
        <dbReference type="ARBA" id="ARBA00004099"/>
    </source>
</evidence>
<dbReference type="PANTHER" id="PTHR12838">
    <property type="entry name" value="U3 SMALL NUCLEOLAR RNA-ASSOCIATED PROTEIN 11"/>
    <property type="match status" value="1"/>
</dbReference>
<dbReference type="Proteomes" id="UP000311382">
    <property type="component" value="Unassembled WGS sequence"/>
</dbReference>
<accession>A0A5C5FM50</accession>
<dbReference type="GO" id="GO:0006364">
    <property type="term" value="P:rRNA processing"/>
    <property type="evidence" value="ECO:0007669"/>
    <property type="project" value="UniProtKB-UniRule"/>
</dbReference>
<dbReference type="GO" id="GO:0032040">
    <property type="term" value="C:small-subunit processome"/>
    <property type="evidence" value="ECO:0007669"/>
    <property type="project" value="UniProtKB-UniRule"/>
</dbReference>
<dbReference type="PANTHER" id="PTHR12838:SF0">
    <property type="entry name" value="U3 SMALL NUCLEOLAR RNA-ASSOCIATED PROTEIN 11-RELATED"/>
    <property type="match status" value="1"/>
</dbReference>
<keyword evidence="5" id="KW-0539">Nucleus</keyword>
<evidence type="ECO:0000256" key="2">
    <source>
        <dbReference type="ARBA" id="ARBA00004604"/>
    </source>
</evidence>
<evidence type="ECO:0000313" key="8">
    <source>
        <dbReference type="Proteomes" id="UP000311382"/>
    </source>
</evidence>
<feature type="region of interest" description="Disordered" evidence="6">
    <location>
        <begin position="153"/>
        <end position="193"/>
    </location>
</feature>
<dbReference type="AlphaFoldDB" id="A0A5C5FM50"/>
<feature type="region of interest" description="Disordered" evidence="6">
    <location>
        <begin position="113"/>
        <end position="133"/>
    </location>
</feature>
<dbReference type="STRING" id="5288.A0A5C5FM50"/>
<dbReference type="OrthoDB" id="29058at2759"/>
<sequence length="215" mass="24671">MVAGKLDLQKRQHRSRAQPQHRKKLGLLEKHADYVKRARDFHSKEDRIQKLREKAAMRNKDEFYFAMVNSKTKASVHVQSRGNEPLPTDLVKVLKTQDATYIRMQTKMEQGVRCQRASRVVTPHSTADPPPESLQRIERLREQLTSLVDLALPSDSTAQKGKQAAQGGDFDDDDDWNMYSDDEPVASTSQRRNHVVFTDDIDTGAWPSRRCSWSP</sequence>
<evidence type="ECO:0000256" key="6">
    <source>
        <dbReference type="SAM" id="MobiDB-lite"/>
    </source>
</evidence>
<feature type="region of interest" description="Disordered" evidence="6">
    <location>
        <begin position="1"/>
        <end position="23"/>
    </location>
</feature>
<feature type="compositionally biased region" description="Acidic residues" evidence="6">
    <location>
        <begin position="169"/>
        <end position="184"/>
    </location>
</feature>
<evidence type="ECO:0000256" key="5">
    <source>
        <dbReference type="ARBA" id="ARBA00023242"/>
    </source>
</evidence>
<evidence type="ECO:0000256" key="4">
    <source>
        <dbReference type="ARBA" id="ARBA00022552"/>
    </source>
</evidence>
<comment type="subcellular location">
    <subcellularLocation>
        <location evidence="2">Nucleus</location>
        <location evidence="2">Nucleolus</location>
    </subcellularLocation>
</comment>
<proteinExistence type="inferred from homology"/>
<comment type="similarity">
    <text evidence="3">Belongs to the UTP11 family.</text>
</comment>
<name>A0A5C5FM50_9BASI</name>
<feature type="compositionally biased region" description="Basic residues" evidence="6">
    <location>
        <begin position="11"/>
        <end position="23"/>
    </location>
</feature>
<keyword evidence="4" id="KW-0698">rRNA processing</keyword>
<comment type="function">
    <text evidence="1">Involved in nucleolar processing of pre-18S ribosomal RNA.</text>
</comment>
<organism evidence="7 8">
    <name type="scientific">Rhodotorula diobovata</name>
    <dbReference type="NCBI Taxonomy" id="5288"/>
    <lineage>
        <taxon>Eukaryota</taxon>
        <taxon>Fungi</taxon>
        <taxon>Dikarya</taxon>
        <taxon>Basidiomycota</taxon>
        <taxon>Pucciniomycotina</taxon>
        <taxon>Microbotryomycetes</taxon>
        <taxon>Sporidiobolales</taxon>
        <taxon>Sporidiobolaceae</taxon>
        <taxon>Rhodotorula</taxon>
    </lineage>
</organism>
<dbReference type="Pfam" id="PF03998">
    <property type="entry name" value="Utp11"/>
    <property type="match status" value="1"/>
</dbReference>